<dbReference type="EMBL" id="CM023472">
    <property type="protein sequence ID" value="KAH7959257.1"/>
    <property type="molecule type" value="Genomic_DNA"/>
</dbReference>
<dbReference type="Proteomes" id="UP000821865">
    <property type="component" value="Chromosome 3"/>
</dbReference>
<keyword evidence="2" id="KW-1185">Reference proteome</keyword>
<reference evidence="1" key="1">
    <citation type="submission" date="2020-05" db="EMBL/GenBank/DDBJ databases">
        <title>Large-scale comparative analyses of tick genomes elucidate their genetic diversity and vector capacities.</title>
        <authorList>
            <person name="Jia N."/>
            <person name="Wang J."/>
            <person name="Shi W."/>
            <person name="Du L."/>
            <person name="Sun Y."/>
            <person name="Zhan W."/>
            <person name="Jiang J."/>
            <person name="Wang Q."/>
            <person name="Zhang B."/>
            <person name="Ji P."/>
            <person name="Sakyi L.B."/>
            <person name="Cui X."/>
            <person name="Yuan T."/>
            <person name="Jiang B."/>
            <person name="Yang W."/>
            <person name="Lam T.T.-Y."/>
            <person name="Chang Q."/>
            <person name="Ding S."/>
            <person name="Wang X."/>
            <person name="Zhu J."/>
            <person name="Ruan X."/>
            <person name="Zhao L."/>
            <person name="Wei J."/>
            <person name="Que T."/>
            <person name="Du C."/>
            <person name="Cheng J."/>
            <person name="Dai P."/>
            <person name="Han X."/>
            <person name="Huang E."/>
            <person name="Gao Y."/>
            <person name="Liu J."/>
            <person name="Shao H."/>
            <person name="Ye R."/>
            <person name="Li L."/>
            <person name="Wei W."/>
            <person name="Wang X."/>
            <person name="Wang C."/>
            <person name="Yang T."/>
            <person name="Huo Q."/>
            <person name="Li W."/>
            <person name="Guo W."/>
            <person name="Chen H."/>
            <person name="Zhou L."/>
            <person name="Ni X."/>
            <person name="Tian J."/>
            <person name="Zhou Y."/>
            <person name="Sheng Y."/>
            <person name="Liu T."/>
            <person name="Pan Y."/>
            <person name="Xia L."/>
            <person name="Li J."/>
            <person name="Zhao F."/>
            <person name="Cao W."/>
        </authorList>
    </citation>
    <scope>NUCLEOTIDE SEQUENCE</scope>
    <source>
        <strain evidence="1">Dsil-2018</strain>
    </source>
</reference>
<proteinExistence type="predicted"/>
<accession>A0ACB8D4B8</accession>
<evidence type="ECO:0000313" key="1">
    <source>
        <dbReference type="EMBL" id="KAH7959257.1"/>
    </source>
</evidence>
<name>A0ACB8D4B8_DERSI</name>
<sequence length="312" mass="34621">MVLSSARVAVALALAFWSAGFAESRSAPTLEQCGRPAIEPVLNAEDRILGGTEAAPGSWPWQAGFQLHHGLPIERHFCAGALIDRRHVITASHCVRYFPPVLHHLIRVHLGSHKRETTDPAEMDLGIEHVCEHRASYKTYNDIAIIKLDKDVPLSQFIQPVCLPEYSLNDTLPENTELYATGWGKIDQDKDGDMADVLRQLETRTLNADECQQRLSVKLLDTVICTEHVAGSTCHGDSGGPMVRRDDNGTWFLEGVISGGPRVCGNTKTPMRATRVSRFVRWIEEYQRRDAEGTLEDFCKPTDVKAAAEPSI</sequence>
<evidence type="ECO:0000313" key="2">
    <source>
        <dbReference type="Proteomes" id="UP000821865"/>
    </source>
</evidence>
<comment type="caution">
    <text evidence="1">The sequence shown here is derived from an EMBL/GenBank/DDBJ whole genome shotgun (WGS) entry which is preliminary data.</text>
</comment>
<organism evidence="1 2">
    <name type="scientific">Dermacentor silvarum</name>
    <name type="common">Tick</name>
    <dbReference type="NCBI Taxonomy" id="543639"/>
    <lineage>
        <taxon>Eukaryota</taxon>
        <taxon>Metazoa</taxon>
        <taxon>Ecdysozoa</taxon>
        <taxon>Arthropoda</taxon>
        <taxon>Chelicerata</taxon>
        <taxon>Arachnida</taxon>
        <taxon>Acari</taxon>
        <taxon>Parasitiformes</taxon>
        <taxon>Ixodida</taxon>
        <taxon>Ixodoidea</taxon>
        <taxon>Ixodidae</taxon>
        <taxon>Rhipicephalinae</taxon>
        <taxon>Dermacentor</taxon>
    </lineage>
</organism>
<protein>
    <submittedName>
        <fullName evidence="1">Uncharacterized protein</fullName>
    </submittedName>
</protein>
<gene>
    <name evidence="1" type="ORF">HPB49_009685</name>
</gene>